<organism evidence="2">
    <name type="scientific">mine drainage metagenome</name>
    <dbReference type="NCBI Taxonomy" id="410659"/>
    <lineage>
        <taxon>unclassified sequences</taxon>
        <taxon>metagenomes</taxon>
        <taxon>ecological metagenomes</taxon>
    </lineage>
</organism>
<feature type="region of interest" description="Disordered" evidence="1">
    <location>
        <begin position="1"/>
        <end position="45"/>
    </location>
</feature>
<evidence type="ECO:0000256" key="1">
    <source>
        <dbReference type="SAM" id="MobiDB-lite"/>
    </source>
</evidence>
<dbReference type="AlphaFoldDB" id="E6PBZ5"/>
<name>E6PBZ5_9ZZZZ</name>
<proteinExistence type="predicted"/>
<accession>E6PBZ5</accession>
<sequence>MTPKSGSLVPAIGLGADSVGDRKGSFPEKTGGGPKTPAGKRRSSLNSLRSGLYADAVLVKGEDRDEYLRFARALVAGLDVQNALEMAMAERAVSALWRSRRARRYEQAQLNRFAREAAEKGKTLEDAEEAWADHERGRDAIVSLGNGERMTAEDLGAAACAIAEVYREVAREDGDDKGLPNRFWELFPASGRTSRKRVAMIATEVREIFRRVYVAEGTYEFWSWIAQRLSPGACELRQARDRAAESYAEAAPRAFILDTTEGDAYDRERRAGRILDDAERRLDRQVSRALSDLEAARRLRLTLVSTP</sequence>
<evidence type="ECO:0000313" key="2">
    <source>
        <dbReference type="EMBL" id="CBH73978.1"/>
    </source>
</evidence>
<gene>
    <name evidence="2" type="ORF">CARN1_1865</name>
</gene>
<reference evidence="2" key="1">
    <citation type="submission" date="2009-10" db="EMBL/GenBank/DDBJ databases">
        <title>Diversity of trophic interactions inside an arsenic-rich microbial ecosystem.</title>
        <authorList>
            <person name="Bertin P.N."/>
            <person name="Heinrich-Salmeron A."/>
            <person name="Pelletier E."/>
            <person name="Goulhen-Chollet F."/>
            <person name="Arsene-Ploetze F."/>
            <person name="Gallien S."/>
            <person name="Calteau A."/>
            <person name="Vallenet D."/>
            <person name="Casiot C."/>
            <person name="Chane-Woon-Ming B."/>
            <person name="Giloteaux L."/>
            <person name="Barakat M."/>
            <person name="Bonnefoy V."/>
            <person name="Bruneel O."/>
            <person name="Chandler M."/>
            <person name="Cleiss J."/>
            <person name="Duran R."/>
            <person name="Elbaz-Poulichet F."/>
            <person name="Fonknechten N."/>
            <person name="Lauga B."/>
            <person name="Mornico D."/>
            <person name="Ortet P."/>
            <person name="Schaeffer C."/>
            <person name="Siguier P."/>
            <person name="Alexander Thil Smith A."/>
            <person name="Van Dorsselaer A."/>
            <person name="Weissenbach J."/>
            <person name="Medigue C."/>
            <person name="Le Paslier D."/>
        </authorList>
    </citation>
    <scope>NUCLEOTIDE SEQUENCE</scope>
</reference>
<comment type="caution">
    <text evidence="2">The sequence shown here is derived from an EMBL/GenBank/DDBJ whole genome shotgun (WGS) entry which is preliminary data.</text>
</comment>
<dbReference type="EMBL" id="CABL01000001">
    <property type="protein sequence ID" value="CBH73978.1"/>
    <property type="molecule type" value="Genomic_DNA"/>
</dbReference>
<protein>
    <submittedName>
        <fullName evidence="2">Uncharacterized protein</fullName>
    </submittedName>
</protein>